<reference evidence="3" key="1">
    <citation type="submission" date="2020-07" db="EMBL/GenBank/DDBJ databases">
        <title>Huge and variable diversity of episymbiotic CPR bacteria and DPANN archaea in groundwater ecosystems.</title>
        <authorList>
            <person name="He C.Y."/>
            <person name="Keren R."/>
            <person name="Whittaker M."/>
            <person name="Farag I.F."/>
            <person name="Doudna J."/>
            <person name="Cate J.H.D."/>
            <person name="Banfield J.F."/>
        </authorList>
    </citation>
    <scope>NUCLEOTIDE SEQUENCE</scope>
    <source>
        <strain evidence="3">NC_groundwater_1664_Pr3_B-0.1um_52_9</strain>
    </source>
</reference>
<dbReference type="AlphaFoldDB" id="A0A9D6Z237"/>
<dbReference type="InterPro" id="IPR001296">
    <property type="entry name" value="Glyco_trans_1"/>
</dbReference>
<feature type="domain" description="Glycosyltransferase subfamily 4-like N-terminal" evidence="2">
    <location>
        <begin position="101"/>
        <end position="208"/>
    </location>
</feature>
<dbReference type="Pfam" id="PF00534">
    <property type="entry name" value="Glycos_transf_1"/>
    <property type="match status" value="1"/>
</dbReference>
<protein>
    <submittedName>
        <fullName evidence="3">Glycosyltransferase family 4 protein</fullName>
    </submittedName>
</protein>
<name>A0A9D6Z237_9BACT</name>
<proteinExistence type="predicted"/>
<dbReference type="GO" id="GO:0016757">
    <property type="term" value="F:glycosyltransferase activity"/>
    <property type="evidence" value="ECO:0007669"/>
    <property type="project" value="InterPro"/>
</dbReference>
<dbReference type="CDD" id="cd03801">
    <property type="entry name" value="GT4_PimA-like"/>
    <property type="match status" value="1"/>
</dbReference>
<dbReference type="Pfam" id="PF13579">
    <property type="entry name" value="Glyco_trans_4_4"/>
    <property type="match status" value="1"/>
</dbReference>
<dbReference type="InterPro" id="IPR050194">
    <property type="entry name" value="Glycosyltransferase_grp1"/>
</dbReference>
<gene>
    <name evidence="3" type="ORF">HY912_01945</name>
</gene>
<feature type="domain" description="Glycosyl transferase family 1" evidence="1">
    <location>
        <begin position="231"/>
        <end position="391"/>
    </location>
</feature>
<dbReference type="Gene3D" id="3.40.50.2000">
    <property type="entry name" value="Glycogen Phosphorylase B"/>
    <property type="match status" value="2"/>
</dbReference>
<evidence type="ECO:0000259" key="2">
    <source>
        <dbReference type="Pfam" id="PF13579"/>
    </source>
</evidence>
<dbReference type="SUPFAM" id="SSF53756">
    <property type="entry name" value="UDP-Glycosyltransferase/glycogen phosphorylase"/>
    <property type="match status" value="1"/>
</dbReference>
<dbReference type="EMBL" id="JACRDE010000054">
    <property type="protein sequence ID" value="MBI5248232.1"/>
    <property type="molecule type" value="Genomic_DNA"/>
</dbReference>
<evidence type="ECO:0000313" key="4">
    <source>
        <dbReference type="Proteomes" id="UP000807825"/>
    </source>
</evidence>
<evidence type="ECO:0000259" key="1">
    <source>
        <dbReference type="Pfam" id="PF00534"/>
    </source>
</evidence>
<dbReference type="Proteomes" id="UP000807825">
    <property type="component" value="Unassembled WGS sequence"/>
</dbReference>
<comment type="caution">
    <text evidence="3">The sequence shown here is derived from an EMBL/GenBank/DDBJ whole genome shotgun (WGS) entry which is preliminary data.</text>
</comment>
<sequence>MPAPPMVADSGGFDGQTAKICDRTQESERLASQLVHFVANRYEEHNLKRILMVGPVPPPYGGIASLMDDIVNSSLSEEYSFEVFERSGVFPRDAQGFLGRNVFRLRRFARFFHKVISGRFSIVHIHSADPAFLGTTIIMLLARLARVKILLHMHGTDWDSFYPEAPWFTKLYTRLGLCLPNTIVVLYSLWRDNIKRLGTSARVIVLRNFIHNSAPPPRDQVELAVKTLDLEPGNFVVVTVGTVGWRKGCFDILKAVRRVVTEEPTVRFVMVGGEEKPGEWQQLTDIIIRDDLARWVRMTGEVDREKIPLYLALADVFLLPSYIEGMPVAIIEAMRSGLPVISTRVNAIPDMIEQEVSGLLINPGASDEIADAVLRLKRDPELRNSIRSGARSCFIEKFEFSRGVENLRTFYRDLLT</sequence>
<dbReference type="PANTHER" id="PTHR45947">
    <property type="entry name" value="SULFOQUINOVOSYL TRANSFERASE SQD2"/>
    <property type="match status" value="1"/>
</dbReference>
<dbReference type="InterPro" id="IPR028098">
    <property type="entry name" value="Glyco_trans_4-like_N"/>
</dbReference>
<evidence type="ECO:0000313" key="3">
    <source>
        <dbReference type="EMBL" id="MBI5248232.1"/>
    </source>
</evidence>
<dbReference type="PANTHER" id="PTHR45947:SF3">
    <property type="entry name" value="SULFOQUINOVOSYL TRANSFERASE SQD2"/>
    <property type="match status" value="1"/>
</dbReference>
<accession>A0A9D6Z237</accession>
<organism evidence="3 4">
    <name type="scientific">Desulfomonile tiedjei</name>
    <dbReference type="NCBI Taxonomy" id="2358"/>
    <lineage>
        <taxon>Bacteria</taxon>
        <taxon>Pseudomonadati</taxon>
        <taxon>Thermodesulfobacteriota</taxon>
        <taxon>Desulfomonilia</taxon>
        <taxon>Desulfomonilales</taxon>
        <taxon>Desulfomonilaceae</taxon>
        <taxon>Desulfomonile</taxon>
    </lineage>
</organism>